<sequence length="29" mass="3494">MGLKNPRSWSVTNVPHKNIKYEYKKCSWV</sequence>
<organism evidence="1">
    <name type="scientific">Myoviridae sp. ctNQV2</name>
    <dbReference type="NCBI Taxonomy" id="2827683"/>
    <lineage>
        <taxon>Viruses</taxon>
        <taxon>Duplodnaviria</taxon>
        <taxon>Heunggongvirae</taxon>
        <taxon>Uroviricota</taxon>
        <taxon>Caudoviricetes</taxon>
    </lineage>
</organism>
<dbReference type="EMBL" id="BK032510">
    <property type="protein sequence ID" value="DAF44209.1"/>
    <property type="molecule type" value="Genomic_DNA"/>
</dbReference>
<proteinExistence type="predicted"/>
<name>A0A8S5RZV1_9CAUD</name>
<accession>A0A8S5RZV1</accession>
<protein>
    <submittedName>
        <fullName evidence="1">Uncharacterized protein</fullName>
    </submittedName>
</protein>
<reference evidence="1" key="1">
    <citation type="journal article" date="2021" name="Proc. Natl. Acad. Sci. U.S.A.">
        <title>A Catalog of Tens of Thousands of Viruses from Human Metagenomes Reveals Hidden Associations with Chronic Diseases.</title>
        <authorList>
            <person name="Tisza M.J."/>
            <person name="Buck C.B."/>
        </authorList>
    </citation>
    <scope>NUCLEOTIDE SEQUENCE</scope>
    <source>
        <strain evidence="1">CtNQV2</strain>
    </source>
</reference>
<evidence type="ECO:0000313" key="1">
    <source>
        <dbReference type="EMBL" id="DAF44209.1"/>
    </source>
</evidence>